<evidence type="ECO:0000256" key="4">
    <source>
        <dbReference type="ARBA" id="ARBA00023125"/>
    </source>
</evidence>
<dbReference type="InterPro" id="IPR005818">
    <property type="entry name" value="Histone_H1/H5_H15"/>
</dbReference>
<dbReference type="GO" id="GO:0045910">
    <property type="term" value="P:negative regulation of DNA recombination"/>
    <property type="evidence" value="ECO:0007669"/>
    <property type="project" value="TreeGrafter"/>
</dbReference>
<feature type="region of interest" description="Disordered" evidence="7">
    <location>
        <begin position="1"/>
        <end position="26"/>
    </location>
</feature>
<dbReference type="PROSITE" id="PS51504">
    <property type="entry name" value="H15"/>
    <property type="match status" value="1"/>
</dbReference>
<comment type="subcellular location">
    <subcellularLocation>
        <location evidence="2">Chromosome</location>
    </subcellularLocation>
    <subcellularLocation>
        <location evidence="1 6">Nucleus</location>
    </subcellularLocation>
</comment>
<dbReference type="Gene3D" id="1.10.10.10">
    <property type="entry name" value="Winged helix-like DNA-binding domain superfamily/Winged helix DNA-binding domain"/>
    <property type="match status" value="1"/>
</dbReference>
<evidence type="ECO:0000256" key="5">
    <source>
        <dbReference type="ARBA" id="ARBA00023242"/>
    </source>
</evidence>
<proteinExistence type="inferred from homology"/>
<keyword evidence="5 6" id="KW-0539">Nucleus</keyword>
<dbReference type="GO" id="GO:0030261">
    <property type="term" value="P:chromosome condensation"/>
    <property type="evidence" value="ECO:0007669"/>
    <property type="project" value="TreeGrafter"/>
</dbReference>
<name>A0A4V3WP47_CAMSN</name>
<comment type="similarity">
    <text evidence="6">Belongs to the histone H1/H5 family.</text>
</comment>
<dbReference type="InterPro" id="IPR036388">
    <property type="entry name" value="WH-like_DNA-bd_sf"/>
</dbReference>
<evidence type="ECO:0000256" key="3">
    <source>
        <dbReference type="ARBA" id="ARBA00022454"/>
    </source>
</evidence>
<evidence type="ECO:0000313" key="10">
    <source>
        <dbReference type="Proteomes" id="UP000306102"/>
    </source>
</evidence>
<dbReference type="AlphaFoldDB" id="A0A4V3WP47"/>
<reference evidence="9 10" key="1">
    <citation type="journal article" date="2018" name="Proc. Natl. Acad. Sci. U.S.A.">
        <title>Draft genome sequence of Camellia sinensis var. sinensis provides insights into the evolution of the tea genome and tea quality.</title>
        <authorList>
            <person name="Wei C."/>
            <person name="Yang H."/>
            <person name="Wang S."/>
            <person name="Zhao J."/>
            <person name="Liu C."/>
            <person name="Gao L."/>
            <person name="Xia E."/>
            <person name="Lu Y."/>
            <person name="Tai Y."/>
            <person name="She G."/>
            <person name="Sun J."/>
            <person name="Cao H."/>
            <person name="Tong W."/>
            <person name="Gao Q."/>
            <person name="Li Y."/>
            <person name="Deng W."/>
            <person name="Jiang X."/>
            <person name="Wang W."/>
            <person name="Chen Q."/>
            <person name="Zhang S."/>
            <person name="Li H."/>
            <person name="Wu J."/>
            <person name="Wang P."/>
            <person name="Li P."/>
            <person name="Shi C."/>
            <person name="Zheng F."/>
            <person name="Jian J."/>
            <person name="Huang B."/>
            <person name="Shan D."/>
            <person name="Shi M."/>
            <person name="Fang C."/>
            <person name="Yue Y."/>
            <person name="Li F."/>
            <person name="Li D."/>
            <person name="Wei S."/>
            <person name="Han B."/>
            <person name="Jiang C."/>
            <person name="Yin Y."/>
            <person name="Xia T."/>
            <person name="Zhang Z."/>
            <person name="Bennetzen J.L."/>
            <person name="Zhao S."/>
            <person name="Wan X."/>
        </authorList>
    </citation>
    <scope>NUCLEOTIDE SEQUENCE [LARGE SCALE GENOMIC DNA]</scope>
    <source>
        <strain evidence="10">cv. Shuchazao</strain>
        <tissue evidence="9">Leaf</tissue>
    </source>
</reference>
<gene>
    <name evidence="9" type="ORF">TEA_027962</name>
</gene>
<feature type="compositionally biased region" description="Basic and acidic residues" evidence="7">
    <location>
        <begin position="174"/>
        <end position="188"/>
    </location>
</feature>
<keyword evidence="3 6" id="KW-0158">Chromosome</keyword>
<keyword evidence="10" id="KW-1185">Reference proteome</keyword>
<sequence length="238" mass="26029">MASVTAKANSAKVTKGKKASAPKVPRAHPPYVEMITDVIVAMKERTGSSQYAIAKFIEEKQKAHLPPNFKKLLLVQLKKLVASEKLVKVKNSFKLSSAAKPVSAAVKKAPAAAATVKVPVKKTVVVKAKAKAVGGAKVVGGAKAKGVTPVKTKKVAPKPKAVSSFQMQPKNKRRKEEDEKKRREEKNTFEFRLRSLLNDTVADCRSSLTATVADRRSSFIAVQEREREVERRTRTTKT</sequence>
<evidence type="ECO:0000256" key="2">
    <source>
        <dbReference type="ARBA" id="ARBA00004286"/>
    </source>
</evidence>
<dbReference type="GO" id="GO:0031492">
    <property type="term" value="F:nucleosomal DNA binding"/>
    <property type="evidence" value="ECO:0007669"/>
    <property type="project" value="TreeGrafter"/>
</dbReference>
<dbReference type="Pfam" id="PF00538">
    <property type="entry name" value="Linker_histone"/>
    <property type="match status" value="1"/>
</dbReference>
<evidence type="ECO:0000256" key="7">
    <source>
        <dbReference type="SAM" id="MobiDB-lite"/>
    </source>
</evidence>
<dbReference type="InterPro" id="IPR005819">
    <property type="entry name" value="H1/H5"/>
</dbReference>
<dbReference type="GO" id="GO:0030527">
    <property type="term" value="F:structural constituent of chromatin"/>
    <property type="evidence" value="ECO:0007669"/>
    <property type="project" value="InterPro"/>
</dbReference>
<dbReference type="SUPFAM" id="SSF46785">
    <property type="entry name" value="Winged helix' DNA-binding domain"/>
    <property type="match status" value="1"/>
</dbReference>
<protein>
    <recommendedName>
        <fullName evidence="8">H15 domain-containing protein</fullName>
    </recommendedName>
</protein>
<dbReference type="STRING" id="542762.A0A4V3WP47"/>
<comment type="caution">
    <text evidence="9">The sequence shown here is derived from an EMBL/GenBank/DDBJ whole genome shotgun (WGS) entry which is preliminary data.</text>
</comment>
<dbReference type="GO" id="GO:0005634">
    <property type="term" value="C:nucleus"/>
    <property type="evidence" value="ECO:0007669"/>
    <property type="project" value="UniProtKB-SubCell"/>
</dbReference>
<dbReference type="SMART" id="SM00526">
    <property type="entry name" value="H15"/>
    <property type="match status" value="1"/>
</dbReference>
<dbReference type="GO" id="GO:0000786">
    <property type="term" value="C:nucleosome"/>
    <property type="evidence" value="ECO:0007669"/>
    <property type="project" value="InterPro"/>
</dbReference>
<dbReference type="PRINTS" id="PR00624">
    <property type="entry name" value="HISTONEH5"/>
</dbReference>
<dbReference type="GO" id="GO:0006334">
    <property type="term" value="P:nucleosome assembly"/>
    <property type="evidence" value="ECO:0007669"/>
    <property type="project" value="InterPro"/>
</dbReference>
<evidence type="ECO:0000259" key="8">
    <source>
        <dbReference type="PROSITE" id="PS51504"/>
    </source>
</evidence>
<dbReference type="InterPro" id="IPR036390">
    <property type="entry name" value="WH_DNA-bd_sf"/>
</dbReference>
<dbReference type="PANTHER" id="PTHR11467">
    <property type="entry name" value="HISTONE H1"/>
    <property type="match status" value="1"/>
</dbReference>
<feature type="compositionally biased region" description="Polar residues" evidence="7">
    <location>
        <begin position="1"/>
        <end position="12"/>
    </location>
</feature>
<feature type="region of interest" description="Disordered" evidence="7">
    <location>
        <begin position="144"/>
        <end position="188"/>
    </location>
</feature>
<evidence type="ECO:0000256" key="1">
    <source>
        <dbReference type="ARBA" id="ARBA00004123"/>
    </source>
</evidence>
<evidence type="ECO:0000313" key="9">
    <source>
        <dbReference type="EMBL" id="THG14997.1"/>
    </source>
</evidence>
<dbReference type="CDD" id="cd00073">
    <property type="entry name" value="H15"/>
    <property type="match status" value="1"/>
</dbReference>
<accession>A0A4V3WP47</accession>
<keyword evidence="4 6" id="KW-0238">DNA-binding</keyword>
<dbReference type="PANTHER" id="PTHR11467:SF172">
    <property type="entry name" value="HISTONE H1-LIKE"/>
    <property type="match status" value="1"/>
</dbReference>
<feature type="domain" description="H15" evidence="8">
    <location>
        <begin position="27"/>
        <end position="97"/>
    </location>
</feature>
<dbReference type="GO" id="GO:0003690">
    <property type="term" value="F:double-stranded DNA binding"/>
    <property type="evidence" value="ECO:0007669"/>
    <property type="project" value="TreeGrafter"/>
</dbReference>
<organism evidence="9 10">
    <name type="scientific">Camellia sinensis var. sinensis</name>
    <name type="common">China tea</name>
    <dbReference type="NCBI Taxonomy" id="542762"/>
    <lineage>
        <taxon>Eukaryota</taxon>
        <taxon>Viridiplantae</taxon>
        <taxon>Streptophyta</taxon>
        <taxon>Embryophyta</taxon>
        <taxon>Tracheophyta</taxon>
        <taxon>Spermatophyta</taxon>
        <taxon>Magnoliopsida</taxon>
        <taxon>eudicotyledons</taxon>
        <taxon>Gunneridae</taxon>
        <taxon>Pentapetalae</taxon>
        <taxon>asterids</taxon>
        <taxon>Ericales</taxon>
        <taxon>Theaceae</taxon>
        <taxon>Camellia</taxon>
    </lineage>
</organism>
<dbReference type="Proteomes" id="UP000306102">
    <property type="component" value="Unassembled WGS sequence"/>
</dbReference>
<evidence type="ECO:0000256" key="6">
    <source>
        <dbReference type="RuleBase" id="RU003894"/>
    </source>
</evidence>
<dbReference type="EMBL" id="SDRB02004997">
    <property type="protein sequence ID" value="THG14997.1"/>
    <property type="molecule type" value="Genomic_DNA"/>
</dbReference>